<name>A0A2T0BNW4_9CLOT</name>
<dbReference type="SUPFAM" id="SSF52242">
    <property type="entry name" value="Cobalamin (vitamin B12)-binding domain"/>
    <property type="match status" value="1"/>
</dbReference>
<comment type="cofactor">
    <cofactor evidence="1">
        <name>[4Fe-4S] cluster</name>
        <dbReference type="ChEBI" id="CHEBI:49883"/>
    </cofactor>
</comment>
<dbReference type="Pfam" id="PF02310">
    <property type="entry name" value="B12-binding"/>
    <property type="match status" value="1"/>
</dbReference>
<feature type="domain" description="B12-binding" evidence="6">
    <location>
        <begin position="1"/>
        <end position="133"/>
    </location>
</feature>
<evidence type="ECO:0000256" key="5">
    <source>
        <dbReference type="ARBA" id="ARBA00023014"/>
    </source>
</evidence>
<dbReference type="InterPro" id="IPR051198">
    <property type="entry name" value="BchE-like"/>
</dbReference>
<sequence>MKILLTALNSKFIHSNLAVRYLKAYTQKLDYDCTIREFTINDRRERVLEKIIGERPDIVAFSCYIWNIEYIKSLAVLIKLVEPKIEILFGGPEVSYDSCSVLKNTPGEYVTTGEGEETYDEFVKFQIERFRKSEEENSQANLLRLKSIRGLCFKWQGKIILNEPRELIDMNKIVFPYKIEENFKNKIVYYESSRGCPINT</sequence>
<dbReference type="Proteomes" id="UP000237798">
    <property type="component" value="Unassembled WGS sequence"/>
</dbReference>
<dbReference type="EMBL" id="PVXP01000015">
    <property type="protein sequence ID" value="PRR85571.1"/>
    <property type="molecule type" value="Genomic_DNA"/>
</dbReference>
<dbReference type="GO" id="GO:0051536">
    <property type="term" value="F:iron-sulfur cluster binding"/>
    <property type="evidence" value="ECO:0007669"/>
    <property type="project" value="UniProtKB-KW"/>
</dbReference>
<keyword evidence="3" id="KW-0479">Metal-binding</keyword>
<dbReference type="CDD" id="cd02068">
    <property type="entry name" value="radical_SAM_B12_BD"/>
    <property type="match status" value="1"/>
</dbReference>
<dbReference type="Gene3D" id="3.40.50.280">
    <property type="entry name" value="Cobalamin-binding domain"/>
    <property type="match status" value="1"/>
</dbReference>
<keyword evidence="5" id="KW-0411">Iron-sulfur</keyword>
<dbReference type="GO" id="GO:0005829">
    <property type="term" value="C:cytosol"/>
    <property type="evidence" value="ECO:0007669"/>
    <property type="project" value="TreeGrafter"/>
</dbReference>
<evidence type="ECO:0000256" key="1">
    <source>
        <dbReference type="ARBA" id="ARBA00001966"/>
    </source>
</evidence>
<evidence type="ECO:0000313" key="7">
    <source>
        <dbReference type="EMBL" id="PRR85571.1"/>
    </source>
</evidence>
<dbReference type="PANTHER" id="PTHR43409">
    <property type="entry name" value="ANAEROBIC MAGNESIUM-PROTOPORPHYRIN IX MONOMETHYL ESTER CYCLASE-RELATED"/>
    <property type="match status" value="1"/>
</dbReference>
<evidence type="ECO:0000313" key="8">
    <source>
        <dbReference type="Proteomes" id="UP000237798"/>
    </source>
</evidence>
<dbReference type="RefSeq" id="WP_106009098.1">
    <property type="nucleotide sequence ID" value="NZ_PVXP01000015.1"/>
</dbReference>
<evidence type="ECO:0000256" key="2">
    <source>
        <dbReference type="ARBA" id="ARBA00022691"/>
    </source>
</evidence>
<dbReference type="PROSITE" id="PS51332">
    <property type="entry name" value="B12_BINDING"/>
    <property type="match status" value="1"/>
</dbReference>
<dbReference type="OrthoDB" id="9801424at2"/>
<dbReference type="InterPro" id="IPR006158">
    <property type="entry name" value="Cobalamin-bd"/>
</dbReference>
<evidence type="ECO:0000259" key="6">
    <source>
        <dbReference type="PROSITE" id="PS51332"/>
    </source>
</evidence>
<comment type="caution">
    <text evidence="7">The sequence shown here is derived from an EMBL/GenBank/DDBJ whole genome shotgun (WGS) entry which is preliminary data.</text>
</comment>
<keyword evidence="4" id="KW-0408">Iron</keyword>
<protein>
    <submittedName>
        <fullName evidence="7">B12 binding domain protein</fullName>
    </submittedName>
</protein>
<dbReference type="PANTHER" id="PTHR43409:SF16">
    <property type="entry name" value="SLR0320 PROTEIN"/>
    <property type="match status" value="1"/>
</dbReference>
<proteinExistence type="predicted"/>
<evidence type="ECO:0000256" key="4">
    <source>
        <dbReference type="ARBA" id="ARBA00023004"/>
    </source>
</evidence>
<dbReference type="GO" id="GO:0046872">
    <property type="term" value="F:metal ion binding"/>
    <property type="evidence" value="ECO:0007669"/>
    <property type="project" value="UniProtKB-KW"/>
</dbReference>
<gene>
    <name evidence="7" type="ORF">CLLU_14920</name>
</gene>
<accession>A0A2T0BNW4</accession>
<evidence type="ECO:0000256" key="3">
    <source>
        <dbReference type="ARBA" id="ARBA00022723"/>
    </source>
</evidence>
<keyword evidence="2" id="KW-0949">S-adenosyl-L-methionine</keyword>
<dbReference type="InterPro" id="IPR036724">
    <property type="entry name" value="Cobalamin-bd_sf"/>
</dbReference>
<organism evidence="7 8">
    <name type="scientific">Clostridium luticellarii</name>
    <dbReference type="NCBI Taxonomy" id="1691940"/>
    <lineage>
        <taxon>Bacteria</taxon>
        <taxon>Bacillati</taxon>
        <taxon>Bacillota</taxon>
        <taxon>Clostridia</taxon>
        <taxon>Eubacteriales</taxon>
        <taxon>Clostridiaceae</taxon>
        <taxon>Clostridium</taxon>
    </lineage>
</organism>
<dbReference type="GO" id="GO:0031419">
    <property type="term" value="F:cobalamin binding"/>
    <property type="evidence" value="ECO:0007669"/>
    <property type="project" value="InterPro"/>
</dbReference>
<reference evidence="7 8" key="1">
    <citation type="submission" date="2018-03" db="EMBL/GenBank/DDBJ databases">
        <title>Genome sequence of Clostridium luticellarii DSM 29923.</title>
        <authorList>
            <person name="Poehlein A."/>
            <person name="Daniel R."/>
        </authorList>
    </citation>
    <scope>NUCLEOTIDE SEQUENCE [LARGE SCALE GENOMIC DNA]</scope>
    <source>
        <strain evidence="7 8">DSM 29923</strain>
    </source>
</reference>
<dbReference type="AlphaFoldDB" id="A0A2T0BNW4"/>
<keyword evidence="8" id="KW-1185">Reference proteome</keyword>